<dbReference type="EMBL" id="CABPSA010000004">
    <property type="protein sequence ID" value="VVE10073.1"/>
    <property type="molecule type" value="Genomic_DNA"/>
</dbReference>
<sequence>MDFKTYYQGLSQDERKKFATHANTSTAYIEVHLLPRRKIPKPPLLDGLASACLAMGADITKGDLLAFFYRTEAPSVVA</sequence>
<name>A0A5E4VE62_9BURK</name>
<accession>A0A5E4VE62</accession>
<dbReference type="RefSeq" id="WP_150664621.1">
    <property type="nucleotide sequence ID" value="NZ_CABPSA010000004.1"/>
</dbReference>
<organism evidence="1 2">
    <name type="scientific">Pandoraea commovens</name>
    <dbReference type="NCBI Taxonomy" id="2508289"/>
    <lineage>
        <taxon>Bacteria</taxon>
        <taxon>Pseudomonadati</taxon>
        <taxon>Pseudomonadota</taxon>
        <taxon>Betaproteobacteria</taxon>
        <taxon>Burkholderiales</taxon>
        <taxon>Burkholderiaceae</taxon>
        <taxon>Pandoraea</taxon>
    </lineage>
</organism>
<proteinExistence type="predicted"/>
<dbReference type="OrthoDB" id="9946342at2"/>
<evidence type="ECO:0000313" key="1">
    <source>
        <dbReference type="EMBL" id="VVE10073.1"/>
    </source>
</evidence>
<evidence type="ECO:0000313" key="2">
    <source>
        <dbReference type="Proteomes" id="UP000343335"/>
    </source>
</evidence>
<dbReference type="Proteomes" id="UP000343335">
    <property type="component" value="Unassembled WGS sequence"/>
</dbReference>
<protein>
    <recommendedName>
        <fullName evidence="3">Transcriptional regulator</fullName>
    </recommendedName>
</protein>
<reference evidence="1 2" key="1">
    <citation type="submission" date="2019-08" db="EMBL/GenBank/DDBJ databases">
        <authorList>
            <person name="Peeters C."/>
        </authorList>
    </citation>
    <scope>NUCLEOTIDE SEQUENCE [LARGE SCALE GENOMIC DNA]</scope>
    <source>
        <strain evidence="1 2">LMG 31010</strain>
    </source>
</reference>
<evidence type="ECO:0008006" key="3">
    <source>
        <dbReference type="Google" id="ProtNLM"/>
    </source>
</evidence>
<gene>
    <name evidence="1" type="ORF">PCO31010_02602</name>
</gene>
<dbReference type="AlphaFoldDB" id="A0A5E4VE62"/>